<dbReference type="EMBL" id="JACEFF010000077">
    <property type="protein sequence ID" value="KAH9644585.1"/>
    <property type="molecule type" value="Genomic_DNA"/>
</dbReference>
<accession>A0A922SNV7</accession>
<dbReference type="AlphaFoldDB" id="A0A922SNV7"/>
<dbReference type="Proteomes" id="UP000814243">
    <property type="component" value="Unassembled WGS sequence"/>
</dbReference>
<proteinExistence type="predicted"/>
<protein>
    <submittedName>
        <fullName evidence="1">Uncharacterized protein</fullName>
    </submittedName>
</protein>
<organism evidence="1 2">
    <name type="scientific">Spodoptera exigua</name>
    <name type="common">Beet armyworm</name>
    <name type="synonym">Noctua fulgens</name>
    <dbReference type="NCBI Taxonomy" id="7107"/>
    <lineage>
        <taxon>Eukaryota</taxon>
        <taxon>Metazoa</taxon>
        <taxon>Ecdysozoa</taxon>
        <taxon>Arthropoda</taxon>
        <taxon>Hexapoda</taxon>
        <taxon>Insecta</taxon>
        <taxon>Pterygota</taxon>
        <taxon>Neoptera</taxon>
        <taxon>Endopterygota</taxon>
        <taxon>Lepidoptera</taxon>
        <taxon>Glossata</taxon>
        <taxon>Ditrysia</taxon>
        <taxon>Noctuoidea</taxon>
        <taxon>Noctuidae</taxon>
        <taxon>Amphipyrinae</taxon>
        <taxon>Spodoptera</taxon>
    </lineage>
</organism>
<comment type="caution">
    <text evidence="1">The sequence shown here is derived from an EMBL/GenBank/DDBJ whole genome shotgun (WGS) entry which is preliminary data.</text>
</comment>
<reference evidence="1" key="1">
    <citation type="journal article" date="2021" name="G3 (Bethesda)">
        <title>Genome and transcriptome analysis of the beet armyworm Spodoptera exigua reveals targets for pest control. .</title>
        <authorList>
            <person name="Simon S."/>
            <person name="Breeschoten T."/>
            <person name="Jansen H.J."/>
            <person name="Dirks R.P."/>
            <person name="Schranz M.E."/>
            <person name="Ros V.I.D."/>
        </authorList>
    </citation>
    <scope>NUCLEOTIDE SEQUENCE</scope>
    <source>
        <strain evidence="1">TB_SE_WUR_2020</strain>
    </source>
</reference>
<gene>
    <name evidence="1" type="ORF">HF086_009160</name>
</gene>
<evidence type="ECO:0000313" key="1">
    <source>
        <dbReference type="EMBL" id="KAH9644585.1"/>
    </source>
</evidence>
<evidence type="ECO:0000313" key="2">
    <source>
        <dbReference type="Proteomes" id="UP000814243"/>
    </source>
</evidence>
<sequence>MNIVHNVNQNLLWGGYNSQNLEHHRAIIHSATIFFFNNDVRAAYIFLVKDVMWADGWGDIFVFLAWFKHEVCVAFSSLYVINRNGL</sequence>
<name>A0A922SNV7_SPOEX</name>